<dbReference type="EMBL" id="BEYU01000060">
    <property type="protein sequence ID" value="GBG29590.1"/>
    <property type="molecule type" value="Genomic_DNA"/>
</dbReference>
<protein>
    <submittedName>
        <fullName evidence="1">Uncharacterized protein</fullName>
    </submittedName>
</protein>
<evidence type="ECO:0000313" key="2">
    <source>
        <dbReference type="Proteomes" id="UP000241890"/>
    </source>
</evidence>
<proteinExistence type="predicted"/>
<name>A0A2R5GF86_9STRA</name>
<evidence type="ECO:0000313" key="1">
    <source>
        <dbReference type="EMBL" id="GBG29590.1"/>
    </source>
</evidence>
<gene>
    <name evidence="1" type="ORF">FCC1311_058112</name>
</gene>
<dbReference type="InParanoid" id="A0A2R5GF86"/>
<dbReference type="Proteomes" id="UP000241890">
    <property type="component" value="Unassembled WGS sequence"/>
</dbReference>
<keyword evidence="2" id="KW-1185">Reference proteome</keyword>
<comment type="caution">
    <text evidence="1">The sequence shown here is derived from an EMBL/GenBank/DDBJ whole genome shotgun (WGS) entry which is preliminary data.</text>
</comment>
<sequence length="585" mass="65560">MDPAQHISLQRAVEVPAGEGPVRVTVWRDRAQDCDVWRVERGLAAVPDFNGAGMKGVKMEPAAVDAAFRSRLRAYHFLQTMSSLMLFNDLEMKTSRVVLDPGNHRVVVLIAMRRGQTITVPALPPFPDVKFSFTLNENRPALRRTRVAPMVSDTMTFLLYGKNMDPHAGAAFASAVGCVFHSTIFLVGESPCAIVQVPLDDLVQGVSRIMAHPEINVLDNIVINARELLAGSKFKRIVNVHPQRVRSAEFNENYRVANESPITVNWDCMLTKPQVQELVEGGNVHMKFASFVNNFEENVENVKRKIQFKNLPPGYDMPPLVIVHKISIADVFYCPEKRSDADATLAASFAFPLVDQIEHPLQELDNSGHFRKFIDRRPGAETFTVRGKDFAALATGREEAVVVHPEMVSIPEMAIPSHWNEREMSTGPTTMTKVGKELLHATNVTNESMYLSSRRATFRRNLKADPEDKNRINHGHVVTHAATSALHTWHNRGGTIHDSDIEIDIVQHASSVLEFMATQEKHRASDLNEAALVLSTQDTAKISTMRFRMKLEMSPIVPVTPYPTTVEFENFRAHLERIIPMKKGE</sequence>
<dbReference type="AlphaFoldDB" id="A0A2R5GF86"/>
<reference evidence="1 2" key="1">
    <citation type="submission" date="2017-12" db="EMBL/GenBank/DDBJ databases">
        <title>Sequencing, de novo assembly and annotation of complete genome of a new Thraustochytrid species, strain FCC1311.</title>
        <authorList>
            <person name="Sedici K."/>
            <person name="Godart F."/>
            <person name="Aiese Cigliano R."/>
            <person name="Sanseverino W."/>
            <person name="Barakat M."/>
            <person name="Ortet P."/>
            <person name="Marechal E."/>
            <person name="Cagnac O."/>
            <person name="Amato A."/>
        </authorList>
    </citation>
    <scope>NUCLEOTIDE SEQUENCE [LARGE SCALE GENOMIC DNA]</scope>
</reference>
<organism evidence="1 2">
    <name type="scientific">Hondaea fermentalgiana</name>
    <dbReference type="NCBI Taxonomy" id="2315210"/>
    <lineage>
        <taxon>Eukaryota</taxon>
        <taxon>Sar</taxon>
        <taxon>Stramenopiles</taxon>
        <taxon>Bigyra</taxon>
        <taxon>Labyrinthulomycetes</taxon>
        <taxon>Thraustochytrida</taxon>
        <taxon>Thraustochytriidae</taxon>
        <taxon>Hondaea</taxon>
    </lineage>
</organism>
<accession>A0A2R5GF86</accession>